<dbReference type="CDD" id="cd00038">
    <property type="entry name" value="CAP_ED"/>
    <property type="match status" value="1"/>
</dbReference>
<evidence type="ECO:0000259" key="4">
    <source>
        <dbReference type="PROSITE" id="PS50042"/>
    </source>
</evidence>
<dbReference type="CDD" id="cd00075">
    <property type="entry name" value="HATPase"/>
    <property type="match status" value="1"/>
</dbReference>
<dbReference type="PANTHER" id="PTHR43065">
    <property type="entry name" value="SENSOR HISTIDINE KINASE"/>
    <property type="match status" value="1"/>
</dbReference>
<dbReference type="PRINTS" id="PR00344">
    <property type="entry name" value="BCTRLSENSOR"/>
</dbReference>
<proteinExistence type="predicted"/>
<dbReference type="AlphaFoldDB" id="A0AAU7DG74"/>
<dbReference type="SMART" id="SM00387">
    <property type="entry name" value="HATPase_c"/>
    <property type="match status" value="1"/>
</dbReference>
<feature type="domain" description="Histidine kinase" evidence="5">
    <location>
        <begin position="290"/>
        <end position="469"/>
    </location>
</feature>
<dbReference type="SUPFAM" id="SSF55874">
    <property type="entry name" value="ATPase domain of HSP90 chaperone/DNA topoisomerase II/histidine kinase"/>
    <property type="match status" value="1"/>
</dbReference>
<dbReference type="InterPro" id="IPR005467">
    <property type="entry name" value="His_kinase_dom"/>
</dbReference>
<evidence type="ECO:0000256" key="3">
    <source>
        <dbReference type="ARBA" id="ARBA00022553"/>
    </source>
</evidence>
<dbReference type="InterPro" id="IPR018490">
    <property type="entry name" value="cNMP-bd_dom_sf"/>
</dbReference>
<dbReference type="Gene3D" id="3.30.565.10">
    <property type="entry name" value="Histidine kinase-like ATPase, C-terminal domain"/>
    <property type="match status" value="1"/>
</dbReference>
<dbReference type="InterPro" id="IPR014710">
    <property type="entry name" value="RmlC-like_jellyroll"/>
</dbReference>
<evidence type="ECO:0000256" key="1">
    <source>
        <dbReference type="ARBA" id="ARBA00000085"/>
    </source>
</evidence>
<dbReference type="Gene3D" id="1.10.287.130">
    <property type="match status" value="1"/>
</dbReference>
<dbReference type="GO" id="GO:0005524">
    <property type="term" value="F:ATP binding"/>
    <property type="evidence" value="ECO:0007669"/>
    <property type="project" value="UniProtKB-KW"/>
</dbReference>
<dbReference type="InterPro" id="IPR003594">
    <property type="entry name" value="HATPase_dom"/>
</dbReference>
<dbReference type="EC" id="2.7.13.3" evidence="2"/>
<feature type="domain" description="Cyclic nucleotide-binding" evidence="4">
    <location>
        <begin position="21"/>
        <end position="140"/>
    </location>
</feature>
<dbReference type="EMBL" id="CP121196">
    <property type="protein sequence ID" value="XBH16153.1"/>
    <property type="molecule type" value="Genomic_DNA"/>
</dbReference>
<keyword evidence="6" id="KW-0067">ATP-binding</keyword>
<gene>
    <name evidence="6" type="ORF">P8935_16440</name>
</gene>
<dbReference type="SUPFAM" id="SSF51206">
    <property type="entry name" value="cAMP-binding domain-like"/>
    <property type="match status" value="1"/>
</dbReference>
<evidence type="ECO:0000259" key="5">
    <source>
        <dbReference type="PROSITE" id="PS50109"/>
    </source>
</evidence>
<dbReference type="PROSITE" id="PS50042">
    <property type="entry name" value="CNMP_BINDING_3"/>
    <property type="match status" value="1"/>
</dbReference>
<dbReference type="InterPro" id="IPR000595">
    <property type="entry name" value="cNMP-bd_dom"/>
</dbReference>
<dbReference type="Pfam" id="PF00027">
    <property type="entry name" value="cNMP_binding"/>
    <property type="match status" value="1"/>
</dbReference>
<accession>A0AAU7DG74</accession>
<protein>
    <recommendedName>
        <fullName evidence="2">histidine kinase</fullName>
        <ecNumber evidence="2">2.7.13.3</ecNumber>
    </recommendedName>
</protein>
<dbReference type="PROSITE" id="PS50109">
    <property type="entry name" value="HIS_KIN"/>
    <property type="match status" value="1"/>
</dbReference>
<evidence type="ECO:0000256" key="2">
    <source>
        <dbReference type="ARBA" id="ARBA00012438"/>
    </source>
</evidence>
<dbReference type="SUPFAM" id="SSF47384">
    <property type="entry name" value="Homodimeric domain of signal transducing histidine kinase"/>
    <property type="match status" value="1"/>
</dbReference>
<comment type="catalytic activity">
    <reaction evidence="1">
        <text>ATP + protein L-histidine = ADP + protein N-phospho-L-histidine.</text>
        <dbReference type="EC" id="2.7.13.3"/>
    </reaction>
</comment>
<evidence type="ECO:0000313" key="6">
    <source>
        <dbReference type="EMBL" id="XBH16153.1"/>
    </source>
</evidence>
<dbReference type="InterPro" id="IPR004358">
    <property type="entry name" value="Sig_transdc_His_kin-like_C"/>
</dbReference>
<dbReference type="GO" id="GO:0000155">
    <property type="term" value="F:phosphorelay sensor kinase activity"/>
    <property type="evidence" value="ECO:0007669"/>
    <property type="project" value="InterPro"/>
</dbReference>
<dbReference type="RefSeq" id="WP_348261380.1">
    <property type="nucleotide sequence ID" value="NZ_CP121196.1"/>
</dbReference>
<dbReference type="CDD" id="cd00082">
    <property type="entry name" value="HisKA"/>
    <property type="match status" value="1"/>
</dbReference>
<dbReference type="InterPro" id="IPR036097">
    <property type="entry name" value="HisK_dim/P_sf"/>
</dbReference>
<dbReference type="PANTHER" id="PTHR43065:SF48">
    <property type="entry name" value="HISTIDINE KINASE"/>
    <property type="match status" value="1"/>
</dbReference>
<keyword evidence="6" id="KW-0547">Nucleotide-binding</keyword>
<dbReference type="SMART" id="SM00100">
    <property type="entry name" value="cNMP"/>
    <property type="match status" value="1"/>
</dbReference>
<reference evidence="6" key="1">
    <citation type="submission" date="2023-03" db="EMBL/GenBank/DDBJ databases">
        <title>Edaphobacter sp.</title>
        <authorList>
            <person name="Huber K.J."/>
            <person name="Papendorf J."/>
            <person name="Pilke C."/>
            <person name="Bunk B."/>
            <person name="Sproeer C."/>
            <person name="Pester M."/>
        </authorList>
    </citation>
    <scope>NUCLEOTIDE SEQUENCE</scope>
    <source>
        <strain evidence="6">DSM 110680</strain>
    </source>
</reference>
<dbReference type="Pfam" id="PF02518">
    <property type="entry name" value="HATPase_c"/>
    <property type="match status" value="1"/>
</dbReference>
<organism evidence="6">
    <name type="scientific">Telmatobacter sp. DSM 110680</name>
    <dbReference type="NCBI Taxonomy" id="3036704"/>
    <lineage>
        <taxon>Bacteria</taxon>
        <taxon>Pseudomonadati</taxon>
        <taxon>Acidobacteriota</taxon>
        <taxon>Terriglobia</taxon>
        <taxon>Terriglobales</taxon>
        <taxon>Acidobacteriaceae</taxon>
        <taxon>Telmatobacter</taxon>
    </lineage>
</organism>
<keyword evidence="3" id="KW-0597">Phosphoprotein</keyword>
<dbReference type="InterPro" id="IPR003661">
    <property type="entry name" value="HisK_dim/P_dom"/>
</dbReference>
<dbReference type="InterPro" id="IPR036890">
    <property type="entry name" value="HATPase_C_sf"/>
</dbReference>
<name>A0AAU7DG74_9BACT</name>
<sequence>MKDATNTASGDLIDRLAEHKTLGSAPREELAWLAKHGSLRRLAAGEVLSHKGMQVEGLYVVLSGHVSLSADRGAGLQKMIEWRAGDVSGVLPYSRLVTPPGDAIAQEPTEILSLDREHIRALTHECFEITSILVRTMLDRARLFTSSELHNEKMISLGKLSAGLAHELNNPASAIERSASLLEDRLVDSEKATRALGAARLSDSQLAAVDAVLASCLAGQRQVGLSCLEQSDREEAIWNWLSAHKLDPANAAMLADTEVTFDALEQLAVVVSGPALDAVLRWAAANCAARRLAASIQGAAMRISGLVMAIKGFTNMDQVMVAEPVDLGPSLRNTLSVLQSRAREKSAEVSVELESGLPAVLGYAGELNQIWGNLIDNALDAVPVGGRVDVSASCEEQRVVVRIVDNGPGIPTQNLARVFDPFFTTKPLGQGTGLGLDIVRRLVRHNDGAIHVESKQGRTEFRVTLPIAKAGPEAMAEC</sequence>
<dbReference type="Gene3D" id="2.60.120.10">
    <property type="entry name" value="Jelly Rolls"/>
    <property type="match status" value="1"/>
</dbReference>